<keyword evidence="1" id="KW-0472">Membrane</keyword>
<sequence>MIGKKNHRVFLEKVFLTRDIRSVNTSNDRTKIASKALKPFSTYKTTLLFFGLVNAFIVHMLNSDYLMH</sequence>
<accession>A0A815TEY2</accession>
<dbReference type="Proteomes" id="UP000663870">
    <property type="component" value="Unassembled WGS sequence"/>
</dbReference>
<evidence type="ECO:0000313" key="2">
    <source>
        <dbReference type="EMBL" id="CAF1226266.1"/>
    </source>
</evidence>
<dbReference type="EMBL" id="CAJNOL010002507">
    <property type="protein sequence ID" value="CAF1507410.1"/>
    <property type="molecule type" value="Genomic_DNA"/>
</dbReference>
<organism evidence="3 4">
    <name type="scientific">Rotaria sordida</name>
    <dbReference type="NCBI Taxonomy" id="392033"/>
    <lineage>
        <taxon>Eukaryota</taxon>
        <taxon>Metazoa</taxon>
        <taxon>Spiralia</taxon>
        <taxon>Gnathifera</taxon>
        <taxon>Rotifera</taxon>
        <taxon>Eurotatoria</taxon>
        <taxon>Bdelloidea</taxon>
        <taxon>Philodinida</taxon>
        <taxon>Philodinidae</taxon>
        <taxon>Rotaria</taxon>
    </lineage>
</organism>
<evidence type="ECO:0000313" key="4">
    <source>
        <dbReference type="Proteomes" id="UP000663870"/>
    </source>
</evidence>
<keyword evidence="1" id="KW-0812">Transmembrane</keyword>
<dbReference type="EMBL" id="CAJNOH010001519">
    <property type="protein sequence ID" value="CAF1226266.1"/>
    <property type="molecule type" value="Genomic_DNA"/>
</dbReference>
<proteinExistence type="predicted"/>
<name>A0A815TEY2_9BILA</name>
<keyword evidence="4" id="KW-1185">Reference proteome</keyword>
<keyword evidence="1" id="KW-1133">Transmembrane helix</keyword>
<protein>
    <submittedName>
        <fullName evidence="3">Uncharacterized protein</fullName>
    </submittedName>
</protein>
<comment type="caution">
    <text evidence="3">The sequence shown here is derived from an EMBL/GenBank/DDBJ whole genome shotgun (WGS) entry which is preliminary data.</text>
</comment>
<feature type="transmembrane region" description="Helical" evidence="1">
    <location>
        <begin position="45"/>
        <end position="62"/>
    </location>
</feature>
<reference evidence="3" key="1">
    <citation type="submission" date="2021-02" db="EMBL/GenBank/DDBJ databases">
        <authorList>
            <person name="Nowell W R."/>
        </authorList>
    </citation>
    <scope>NUCLEOTIDE SEQUENCE</scope>
</reference>
<evidence type="ECO:0000313" key="3">
    <source>
        <dbReference type="EMBL" id="CAF1507410.1"/>
    </source>
</evidence>
<gene>
    <name evidence="3" type="ORF">JXQ802_LOCUS40788</name>
    <name evidence="2" type="ORF">PYM288_LOCUS26145</name>
</gene>
<dbReference type="Proteomes" id="UP000663854">
    <property type="component" value="Unassembled WGS sequence"/>
</dbReference>
<evidence type="ECO:0000256" key="1">
    <source>
        <dbReference type="SAM" id="Phobius"/>
    </source>
</evidence>
<dbReference type="AlphaFoldDB" id="A0A815TEY2"/>